<dbReference type="PANTHER" id="PTHR39323:SF1">
    <property type="entry name" value="BLR1149 PROTEIN"/>
    <property type="match status" value="1"/>
</dbReference>
<dbReference type="InterPro" id="IPR024173">
    <property type="entry name" value="Pesterase_MJ0037-like"/>
</dbReference>
<organism evidence="2 3">
    <name type="scientific">Ignicoccus pacificus DSM 13166</name>
    <dbReference type="NCBI Taxonomy" id="940294"/>
    <lineage>
        <taxon>Archaea</taxon>
        <taxon>Thermoproteota</taxon>
        <taxon>Thermoprotei</taxon>
        <taxon>Desulfurococcales</taxon>
        <taxon>Desulfurococcaceae</taxon>
        <taxon>Ignicoccus</taxon>
    </lineage>
</organism>
<evidence type="ECO:0000313" key="3">
    <source>
        <dbReference type="Proteomes" id="UP001063698"/>
    </source>
</evidence>
<dbReference type="AlphaFoldDB" id="A0A977K9U2"/>
<dbReference type="NCBIfam" id="TIGR00024">
    <property type="entry name" value="SbcD_rel_arch"/>
    <property type="match status" value="1"/>
</dbReference>
<evidence type="ECO:0000259" key="1">
    <source>
        <dbReference type="Pfam" id="PF00149"/>
    </source>
</evidence>
<proteinExistence type="predicted"/>
<dbReference type="PIRSF" id="PIRSF000887">
    <property type="entry name" value="Pesterase_MJ0037"/>
    <property type="match status" value="1"/>
</dbReference>
<dbReference type="CDD" id="cd07391">
    <property type="entry name" value="MPP_PF1019"/>
    <property type="match status" value="1"/>
</dbReference>
<dbReference type="Gene3D" id="3.60.21.10">
    <property type="match status" value="1"/>
</dbReference>
<dbReference type="EMBL" id="CP006868">
    <property type="protein sequence ID" value="UXD21697.1"/>
    <property type="molecule type" value="Genomic_DNA"/>
</dbReference>
<protein>
    <submittedName>
        <fullName evidence="2">Phosphoesterase</fullName>
    </submittedName>
</protein>
<dbReference type="Proteomes" id="UP001063698">
    <property type="component" value="Chromosome"/>
</dbReference>
<keyword evidence="3" id="KW-1185">Reference proteome</keyword>
<sequence length="244" mass="27020">MEALEILPGLLATPFGGLVYKGHVIIADLHLGFEEEMSRKGVYLPPAQLKKALEVLKLSLKISNKVIIAGDLKHLFSKLGRMEQRDVLRFLDAAEEMGAELILVRGNHDNFVRHLLQERGFDVVNELDIGEIKVVHGHEDVEPGEITVMGHEHPSLALRDPIGATAKFPCFLKVPHERGYLVVLPAVGLYQTGTNVSLIKESYLSPIIKKYAKLEEAVPYVADEELGVVEFPPLGMMTDVLVSE</sequence>
<feature type="domain" description="Calcineurin-like phosphoesterase" evidence="1">
    <location>
        <begin position="24"/>
        <end position="138"/>
    </location>
</feature>
<dbReference type="GO" id="GO:0016787">
    <property type="term" value="F:hydrolase activity"/>
    <property type="evidence" value="ECO:0007669"/>
    <property type="project" value="InterPro"/>
</dbReference>
<dbReference type="InterPro" id="IPR029052">
    <property type="entry name" value="Metallo-depent_PP-like"/>
</dbReference>
<accession>A0A977K9U2</accession>
<dbReference type="SUPFAM" id="SSF56300">
    <property type="entry name" value="Metallo-dependent phosphatases"/>
    <property type="match status" value="1"/>
</dbReference>
<dbReference type="InterPro" id="IPR004376">
    <property type="entry name" value="Pesterase_MJ0037"/>
</dbReference>
<dbReference type="KEGG" id="ipc:IPA_06965"/>
<gene>
    <name evidence="2" type="ORF">IPA_06965</name>
</gene>
<dbReference type="PANTHER" id="PTHR39323">
    <property type="entry name" value="BLR1149 PROTEIN"/>
    <property type="match status" value="1"/>
</dbReference>
<dbReference type="Pfam" id="PF00149">
    <property type="entry name" value="Metallophos"/>
    <property type="match status" value="1"/>
</dbReference>
<evidence type="ECO:0000313" key="2">
    <source>
        <dbReference type="EMBL" id="UXD21697.1"/>
    </source>
</evidence>
<dbReference type="InterPro" id="IPR004843">
    <property type="entry name" value="Calcineurin-like_PHP"/>
</dbReference>
<name>A0A977K9U2_9CREN</name>
<reference evidence="2" key="1">
    <citation type="submission" date="2013-11" db="EMBL/GenBank/DDBJ databases">
        <title>Comparative genomics of Ignicoccus.</title>
        <authorList>
            <person name="Podar M."/>
        </authorList>
    </citation>
    <scope>NUCLEOTIDE SEQUENCE</scope>
    <source>
        <strain evidence="2">DSM 13166</strain>
    </source>
</reference>